<gene>
    <name evidence="2" type="ORF">J2Z35_001087</name>
</gene>
<dbReference type="EMBL" id="JAGGLI010000009">
    <property type="protein sequence ID" value="MBP2027293.1"/>
    <property type="molecule type" value="Genomic_DNA"/>
</dbReference>
<comment type="caution">
    <text evidence="2">The sequence shown here is derived from an EMBL/GenBank/DDBJ whole genome shotgun (WGS) entry which is preliminary data.</text>
</comment>
<name>A0ABS4KHS9_9FIRM</name>
<dbReference type="InterPro" id="IPR000182">
    <property type="entry name" value="GNAT_dom"/>
</dbReference>
<proteinExistence type="predicted"/>
<dbReference type="PROSITE" id="PS51186">
    <property type="entry name" value="GNAT"/>
    <property type="match status" value="1"/>
</dbReference>
<keyword evidence="3" id="KW-1185">Reference proteome</keyword>
<dbReference type="CDD" id="cd04301">
    <property type="entry name" value="NAT_SF"/>
    <property type="match status" value="1"/>
</dbReference>
<dbReference type="RefSeq" id="WP_330623396.1">
    <property type="nucleotide sequence ID" value="NZ_JAGGLI010000009.1"/>
</dbReference>
<evidence type="ECO:0000313" key="3">
    <source>
        <dbReference type="Proteomes" id="UP001314903"/>
    </source>
</evidence>
<dbReference type="Proteomes" id="UP001314903">
    <property type="component" value="Unassembled WGS sequence"/>
</dbReference>
<protein>
    <submittedName>
        <fullName evidence="2">Ribosomal protein S18 acetylase RimI-like enzyme</fullName>
    </submittedName>
</protein>
<organism evidence="2 3">
    <name type="scientific">Acetoanaerobium pronyense</name>
    <dbReference type="NCBI Taxonomy" id="1482736"/>
    <lineage>
        <taxon>Bacteria</taxon>
        <taxon>Bacillati</taxon>
        <taxon>Bacillota</taxon>
        <taxon>Clostridia</taxon>
        <taxon>Peptostreptococcales</taxon>
        <taxon>Filifactoraceae</taxon>
        <taxon>Acetoanaerobium</taxon>
    </lineage>
</organism>
<reference evidence="2 3" key="1">
    <citation type="submission" date="2021-03" db="EMBL/GenBank/DDBJ databases">
        <title>Genomic Encyclopedia of Type Strains, Phase IV (KMG-IV): sequencing the most valuable type-strain genomes for metagenomic binning, comparative biology and taxonomic classification.</title>
        <authorList>
            <person name="Goeker M."/>
        </authorList>
    </citation>
    <scope>NUCLEOTIDE SEQUENCE [LARGE SCALE GENOMIC DNA]</scope>
    <source>
        <strain evidence="2 3">DSM 27512</strain>
    </source>
</reference>
<sequence>MKKIDYKKLEISDIDINLFSKFNRYQDVKKCWRKENGEWILKEIPFVEQWNTDEYKFLVKCLRNTVNEGGAVFGAFDNDSLVGFASLENKFFGSENQYLQLSSIHISAEARGHKIGKKLFYLISMKAKKLGAQKLYISAHSSEETQGFYKSLGCVEALEYNLDLVSKEPFDCQLEYTLLK</sequence>
<dbReference type="Gene3D" id="3.40.630.30">
    <property type="match status" value="1"/>
</dbReference>
<dbReference type="InterPro" id="IPR016181">
    <property type="entry name" value="Acyl_CoA_acyltransferase"/>
</dbReference>
<dbReference type="Pfam" id="PF00583">
    <property type="entry name" value="Acetyltransf_1"/>
    <property type="match status" value="1"/>
</dbReference>
<dbReference type="SUPFAM" id="SSF55729">
    <property type="entry name" value="Acyl-CoA N-acyltransferases (Nat)"/>
    <property type="match status" value="1"/>
</dbReference>
<accession>A0ABS4KHS9</accession>
<evidence type="ECO:0000313" key="2">
    <source>
        <dbReference type="EMBL" id="MBP2027293.1"/>
    </source>
</evidence>
<feature type="domain" description="N-acetyltransferase" evidence="1">
    <location>
        <begin position="14"/>
        <end position="179"/>
    </location>
</feature>
<evidence type="ECO:0000259" key="1">
    <source>
        <dbReference type="PROSITE" id="PS51186"/>
    </source>
</evidence>